<dbReference type="Proteomes" id="UP000828390">
    <property type="component" value="Unassembled WGS sequence"/>
</dbReference>
<name>A0A9D4RBR6_DREPO</name>
<reference evidence="1" key="1">
    <citation type="journal article" date="2019" name="bioRxiv">
        <title>The Genome of the Zebra Mussel, Dreissena polymorpha: A Resource for Invasive Species Research.</title>
        <authorList>
            <person name="McCartney M.A."/>
            <person name="Auch B."/>
            <person name="Kono T."/>
            <person name="Mallez S."/>
            <person name="Zhang Y."/>
            <person name="Obille A."/>
            <person name="Becker A."/>
            <person name="Abrahante J.E."/>
            <person name="Garbe J."/>
            <person name="Badalamenti J.P."/>
            <person name="Herman A."/>
            <person name="Mangelson H."/>
            <person name="Liachko I."/>
            <person name="Sullivan S."/>
            <person name="Sone E.D."/>
            <person name="Koren S."/>
            <person name="Silverstein K.A.T."/>
            <person name="Beckman K.B."/>
            <person name="Gohl D.M."/>
        </authorList>
    </citation>
    <scope>NUCLEOTIDE SEQUENCE</scope>
    <source>
        <strain evidence="1">Duluth1</strain>
        <tissue evidence="1">Whole animal</tissue>
    </source>
</reference>
<keyword evidence="2" id="KW-1185">Reference proteome</keyword>
<reference evidence="1" key="2">
    <citation type="submission" date="2020-11" db="EMBL/GenBank/DDBJ databases">
        <authorList>
            <person name="McCartney M.A."/>
            <person name="Auch B."/>
            <person name="Kono T."/>
            <person name="Mallez S."/>
            <person name="Becker A."/>
            <person name="Gohl D.M."/>
            <person name="Silverstein K.A.T."/>
            <person name="Koren S."/>
            <person name="Bechman K.B."/>
            <person name="Herman A."/>
            <person name="Abrahante J.E."/>
            <person name="Garbe J."/>
        </authorList>
    </citation>
    <scope>NUCLEOTIDE SEQUENCE</scope>
    <source>
        <strain evidence="1">Duluth1</strain>
        <tissue evidence="1">Whole animal</tissue>
    </source>
</reference>
<accession>A0A9D4RBR6</accession>
<organism evidence="1 2">
    <name type="scientific">Dreissena polymorpha</name>
    <name type="common">Zebra mussel</name>
    <name type="synonym">Mytilus polymorpha</name>
    <dbReference type="NCBI Taxonomy" id="45954"/>
    <lineage>
        <taxon>Eukaryota</taxon>
        <taxon>Metazoa</taxon>
        <taxon>Spiralia</taxon>
        <taxon>Lophotrochozoa</taxon>
        <taxon>Mollusca</taxon>
        <taxon>Bivalvia</taxon>
        <taxon>Autobranchia</taxon>
        <taxon>Heteroconchia</taxon>
        <taxon>Euheterodonta</taxon>
        <taxon>Imparidentia</taxon>
        <taxon>Neoheterodontei</taxon>
        <taxon>Myida</taxon>
        <taxon>Dreissenoidea</taxon>
        <taxon>Dreissenidae</taxon>
        <taxon>Dreissena</taxon>
    </lineage>
</organism>
<dbReference type="EMBL" id="JAIWYP010000002">
    <property type="protein sequence ID" value="KAH3860912.1"/>
    <property type="molecule type" value="Genomic_DNA"/>
</dbReference>
<gene>
    <name evidence="1" type="ORF">DPMN_023836</name>
</gene>
<comment type="caution">
    <text evidence="1">The sequence shown here is derived from an EMBL/GenBank/DDBJ whole genome shotgun (WGS) entry which is preliminary data.</text>
</comment>
<sequence length="135" mass="15287">MAGSSGGGENRLHVVFVFYMKFNSFIQFIRLCKFLKANSADPDETPHHAAVGKSECPEERLLHDVVTIYQTHMHRERGLYPGRRYEKLILSSPRLPERSASSCIESPRLFSTDIMRVSLSSCRSSVINVQLTLIS</sequence>
<evidence type="ECO:0000313" key="2">
    <source>
        <dbReference type="Proteomes" id="UP000828390"/>
    </source>
</evidence>
<evidence type="ECO:0000313" key="1">
    <source>
        <dbReference type="EMBL" id="KAH3860912.1"/>
    </source>
</evidence>
<proteinExistence type="predicted"/>
<dbReference type="AlphaFoldDB" id="A0A9D4RBR6"/>
<protein>
    <submittedName>
        <fullName evidence="1">Uncharacterized protein</fullName>
    </submittedName>
</protein>